<dbReference type="Gene3D" id="1.20.1250.10">
    <property type="match status" value="1"/>
</dbReference>
<keyword evidence="4" id="KW-0372">Hormone</keyword>
<dbReference type="AlphaFoldDB" id="A0AA88MX06"/>
<evidence type="ECO:0000256" key="2">
    <source>
        <dbReference type="ARBA" id="ARBA00005782"/>
    </source>
</evidence>
<dbReference type="PANTHER" id="PTHR10560:SF0">
    <property type="entry name" value="THROMBOPOIETIN"/>
    <property type="match status" value="1"/>
</dbReference>
<feature type="signal peptide" evidence="7">
    <location>
        <begin position="1"/>
        <end position="23"/>
    </location>
</feature>
<evidence type="ECO:0000313" key="8">
    <source>
        <dbReference type="EMBL" id="KAK2846854.1"/>
    </source>
</evidence>
<evidence type="ECO:0000313" key="9">
    <source>
        <dbReference type="Proteomes" id="UP001187415"/>
    </source>
</evidence>
<keyword evidence="6" id="KW-1015">Disulfide bond</keyword>
<dbReference type="Proteomes" id="UP001187415">
    <property type="component" value="Unassembled WGS sequence"/>
</dbReference>
<dbReference type="GO" id="GO:0005179">
    <property type="term" value="F:hormone activity"/>
    <property type="evidence" value="ECO:0007669"/>
    <property type="project" value="UniProtKB-KW"/>
</dbReference>
<sequence length="197" mass="22383">MACSRILLLLIGLISSHLPEVQGRSIDFWCQPDNFLSNMAEKHFNSDLANCTGSDTLHSPVQLPCEGIQPAEWANKDLIQKSEQVMGVFLVFQDEIQRARNHTTLQTPACQTSLLEKLEHHIKNCVMILKTLHNQLPHMQNDTFHPAAQRCAKQTSLKVVVEKYTKLVSRYLMRLATDLRESSMCNTQHTTSETKVI</sequence>
<dbReference type="InterPro" id="IPR001323">
    <property type="entry name" value="EPO_TPO"/>
</dbReference>
<comment type="subcellular location">
    <subcellularLocation>
        <location evidence="1">Secreted</location>
    </subcellularLocation>
</comment>
<name>A0AA88MX06_CHASR</name>
<keyword evidence="9" id="KW-1185">Reference proteome</keyword>
<evidence type="ECO:0000256" key="4">
    <source>
        <dbReference type="ARBA" id="ARBA00022702"/>
    </source>
</evidence>
<dbReference type="InterPro" id="IPR003978">
    <property type="entry name" value="Thrombopoietin"/>
</dbReference>
<evidence type="ECO:0000256" key="7">
    <source>
        <dbReference type="SAM" id="SignalP"/>
    </source>
</evidence>
<comment type="similarity">
    <text evidence="2">Belongs to the EPO/TPO family.</text>
</comment>
<organism evidence="8 9">
    <name type="scientific">Channa striata</name>
    <name type="common">Snakehead murrel</name>
    <name type="synonym">Ophicephalus striatus</name>
    <dbReference type="NCBI Taxonomy" id="64152"/>
    <lineage>
        <taxon>Eukaryota</taxon>
        <taxon>Metazoa</taxon>
        <taxon>Chordata</taxon>
        <taxon>Craniata</taxon>
        <taxon>Vertebrata</taxon>
        <taxon>Euteleostomi</taxon>
        <taxon>Actinopterygii</taxon>
        <taxon>Neopterygii</taxon>
        <taxon>Teleostei</taxon>
        <taxon>Neoteleostei</taxon>
        <taxon>Acanthomorphata</taxon>
        <taxon>Anabantaria</taxon>
        <taxon>Anabantiformes</taxon>
        <taxon>Channoidei</taxon>
        <taxon>Channidae</taxon>
        <taxon>Channa</taxon>
    </lineage>
</organism>
<evidence type="ECO:0000256" key="3">
    <source>
        <dbReference type="ARBA" id="ARBA00022525"/>
    </source>
</evidence>
<dbReference type="GO" id="GO:0008283">
    <property type="term" value="P:cell population proliferation"/>
    <property type="evidence" value="ECO:0007669"/>
    <property type="project" value="InterPro"/>
</dbReference>
<dbReference type="EMBL" id="JAUPFM010000007">
    <property type="protein sequence ID" value="KAK2846854.1"/>
    <property type="molecule type" value="Genomic_DNA"/>
</dbReference>
<keyword evidence="5 7" id="KW-0732">Signal</keyword>
<dbReference type="PANTHER" id="PTHR10560">
    <property type="entry name" value="THROMBOPOIETIN"/>
    <property type="match status" value="1"/>
</dbReference>
<evidence type="ECO:0000256" key="5">
    <source>
        <dbReference type="ARBA" id="ARBA00022729"/>
    </source>
</evidence>
<protein>
    <submittedName>
        <fullName evidence="8">Uncharacterized protein</fullName>
    </submittedName>
</protein>
<evidence type="ECO:0000256" key="6">
    <source>
        <dbReference type="ARBA" id="ARBA00023157"/>
    </source>
</evidence>
<dbReference type="Pfam" id="PF00758">
    <property type="entry name" value="EPO_TPO"/>
    <property type="match status" value="1"/>
</dbReference>
<dbReference type="GO" id="GO:0005576">
    <property type="term" value="C:extracellular region"/>
    <property type="evidence" value="ECO:0007669"/>
    <property type="project" value="UniProtKB-SubCell"/>
</dbReference>
<comment type="caution">
    <text evidence="8">The sequence shown here is derived from an EMBL/GenBank/DDBJ whole genome shotgun (WGS) entry which is preliminary data.</text>
</comment>
<feature type="chain" id="PRO_5041679041" evidence="7">
    <location>
        <begin position="24"/>
        <end position="197"/>
    </location>
</feature>
<dbReference type="GO" id="GO:0005125">
    <property type="term" value="F:cytokine activity"/>
    <property type="evidence" value="ECO:0007669"/>
    <property type="project" value="InterPro"/>
</dbReference>
<dbReference type="InterPro" id="IPR009079">
    <property type="entry name" value="4_helix_cytokine-like_core"/>
</dbReference>
<proteinExistence type="inferred from homology"/>
<accession>A0AA88MX06</accession>
<reference evidence="8" key="1">
    <citation type="submission" date="2023-07" db="EMBL/GenBank/DDBJ databases">
        <title>Chromosome-level Genome Assembly of Striped Snakehead (Channa striata).</title>
        <authorList>
            <person name="Liu H."/>
        </authorList>
    </citation>
    <scope>NUCLEOTIDE SEQUENCE</scope>
    <source>
        <strain evidence="8">Gz</strain>
        <tissue evidence="8">Muscle</tissue>
    </source>
</reference>
<keyword evidence="3" id="KW-0964">Secreted</keyword>
<dbReference type="SUPFAM" id="SSF47266">
    <property type="entry name" value="4-helical cytokines"/>
    <property type="match status" value="1"/>
</dbReference>
<evidence type="ECO:0000256" key="1">
    <source>
        <dbReference type="ARBA" id="ARBA00004613"/>
    </source>
</evidence>
<gene>
    <name evidence="8" type="ORF">Q5P01_009853</name>
</gene>